<dbReference type="EMBL" id="JAUSXB010000002">
    <property type="protein sequence ID" value="MDQ0676594.1"/>
    <property type="molecule type" value="Genomic_DNA"/>
</dbReference>
<dbReference type="RefSeq" id="WP_306639362.1">
    <property type="nucleotide sequence ID" value="NZ_JAUSXB010000002.1"/>
</dbReference>
<accession>A0ABU0PTL5</accession>
<dbReference type="Gene3D" id="1.10.510.10">
    <property type="entry name" value="Transferase(Phosphotransferase) domain 1"/>
    <property type="match status" value="1"/>
</dbReference>
<evidence type="ECO:0000313" key="3">
    <source>
        <dbReference type="EMBL" id="MDQ0676594.1"/>
    </source>
</evidence>
<organism evidence="3 4">
    <name type="scientific">Pseudarthrobacter siccitolerans</name>
    <dbReference type="NCBI Taxonomy" id="861266"/>
    <lineage>
        <taxon>Bacteria</taxon>
        <taxon>Bacillati</taxon>
        <taxon>Actinomycetota</taxon>
        <taxon>Actinomycetes</taxon>
        <taxon>Micrococcales</taxon>
        <taxon>Micrococcaceae</taxon>
        <taxon>Pseudarthrobacter</taxon>
    </lineage>
</organism>
<feature type="compositionally biased region" description="Polar residues" evidence="1">
    <location>
        <begin position="741"/>
        <end position="754"/>
    </location>
</feature>
<dbReference type="InterPro" id="IPR000719">
    <property type="entry name" value="Prot_kinase_dom"/>
</dbReference>
<dbReference type="InterPro" id="IPR011009">
    <property type="entry name" value="Kinase-like_dom_sf"/>
</dbReference>
<feature type="compositionally biased region" description="Low complexity" evidence="1">
    <location>
        <begin position="760"/>
        <end position="774"/>
    </location>
</feature>
<name>A0ABU0PTL5_9MICC</name>
<gene>
    <name evidence="3" type="ORF">QFZ36_004220</name>
</gene>
<feature type="domain" description="Protein kinase" evidence="2">
    <location>
        <begin position="272"/>
        <end position="541"/>
    </location>
</feature>
<proteinExistence type="predicted"/>
<evidence type="ECO:0000313" key="4">
    <source>
        <dbReference type="Proteomes" id="UP001236806"/>
    </source>
</evidence>
<dbReference type="Proteomes" id="UP001236806">
    <property type="component" value="Unassembled WGS sequence"/>
</dbReference>
<sequence length="790" mass="88646">MAAQELLDPIDFVSPSGRLLIDTSVFMDDRPERRGGLKALLQRCGQTIRLNDNPIVIPIDVVEELTKQSRKVDPERAEAIRRAGVSLGFIEDAAALGLVRTDIGHDSKHYADSVFEAVFTRYANQYDMCLLINDITPLLHVRLLSHTSSKKLVAGSLTSDGRVRIESDQILYERGVRKLRRKQDEGDAREVAALSPLLADFKGQFGTSELADRRTGSPVLGSPSAESGVRCRVEPFDREPAFKGADSLLEVATIPSVGDKVHFSSPSGSGSVVLDELLGEGGEGAAYAVHGDRVVKIFDRDHVTRHRQAKVEQFASRSLYSQGICFPEAVVTNDAGEFVGYMMPRARGNEFRVIMNPRRFLKAFPGWTKADLVDVCISFLEKVSYLHSLNVIVGDINPKNVIVDASKNVWMIDADSWQVDGYPCPVGTPMFTAASALDRPYAESLRTSEEELFAVATMLFMVLITGQFPYARTGSDGDIARLIKDGNFAFQVGERSNRDQPEGNWKYMWSHMPRGLKEMFWNTFHREGQRYTSPPSAEEWLRAFRQYRWWLGSDKNFDPMSNDVYPFRFKAFKPETPILECPQCNRRNALVGEWNEATQDHVIPGMCFDCSQQNRPRCSDCGTPRPAGALKDGRCRDCNRKRDFGTCERCGTETPHRYLVGGRCSQCQLGTCKSCKKSVLKSDLSYGRCTACERRGKELDPLRLCTDCRQSFIDFDHIEWFKGKGLDVAKSHVAIKKQCPPRTTSAQPASSQRYPNVPRAATTTTKQAASKSSARPQPTFWERFKKWWNG</sequence>
<evidence type="ECO:0000259" key="2">
    <source>
        <dbReference type="PROSITE" id="PS50011"/>
    </source>
</evidence>
<dbReference type="PROSITE" id="PS50011">
    <property type="entry name" value="PROTEIN_KINASE_DOM"/>
    <property type="match status" value="1"/>
</dbReference>
<protein>
    <recommendedName>
        <fullName evidence="2">Protein kinase domain-containing protein</fullName>
    </recommendedName>
</protein>
<evidence type="ECO:0000256" key="1">
    <source>
        <dbReference type="SAM" id="MobiDB-lite"/>
    </source>
</evidence>
<reference evidence="3 4" key="1">
    <citation type="submission" date="2023-07" db="EMBL/GenBank/DDBJ databases">
        <title>Comparative genomics of wheat-associated soil bacteria to identify genetic determinants of phenazine resistance.</title>
        <authorList>
            <person name="Mouncey N."/>
        </authorList>
    </citation>
    <scope>NUCLEOTIDE SEQUENCE [LARGE SCALE GENOMIC DNA]</scope>
    <source>
        <strain evidence="3 4">W1I3</strain>
    </source>
</reference>
<comment type="caution">
    <text evidence="3">The sequence shown here is derived from an EMBL/GenBank/DDBJ whole genome shotgun (WGS) entry which is preliminary data.</text>
</comment>
<keyword evidence="4" id="KW-1185">Reference proteome</keyword>
<dbReference type="SUPFAM" id="SSF56112">
    <property type="entry name" value="Protein kinase-like (PK-like)"/>
    <property type="match status" value="1"/>
</dbReference>
<feature type="region of interest" description="Disordered" evidence="1">
    <location>
        <begin position="739"/>
        <end position="778"/>
    </location>
</feature>